<dbReference type="GO" id="GO:0032874">
    <property type="term" value="P:positive regulation of stress-activated MAPK cascade"/>
    <property type="evidence" value="ECO:0007669"/>
    <property type="project" value="TreeGrafter"/>
</dbReference>
<dbReference type="Pfam" id="PF24681">
    <property type="entry name" value="Kelch_KLHDC2_KLHL20_DRC7"/>
    <property type="match status" value="1"/>
</dbReference>
<dbReference type="Gene3D" id="2.120.10.80">
    <property type="entry name" value="Kelch-type beta propeller"/>
    <property type="match status" value="2"/>
</dbReference>
<proteinExistence type="predicted"/>
<dbReference type="OrthoDB" id="7676067at2759"/>
<dbReference type="PANTHER" id="PTHR46428:SF1">
    <property type="entry name" value="KELCH DOMAIN-CONTAINING PROTEIN 10"/>
    <property type="match status" value="1"/>
</dbReference>
<protein>
    <submittedName>
        <fullName evidence="3">Uncharacterized protein</fullName>
    </submittedName>
</protein>
<dbReference type="Proteomes" id="UP000580250">
    <property type="component" value="Unassembled WGS sequence"/>
</dbReference>
<dbReference type="InterPro" id="IPR052125">
    <property type="entry name" value="KLHDC10"/>
</dbReference>
<accession>A0A6V7UTS1</accession>
<gene>
    <name evidence="3" type="ORF">MENT_LOCUS17185</name>
</gene>
<organism evidence="3 4">
    <name type="scientific">Meloidogyne enterolobii</name>
    <name type="common">Root-knot nematode worm</name>
    <name type="synonym">Meloidogyne mayaguensis</name>
    <dbReference type="NCBI Taxonomy" id="390850"/>
    <lineage>
        <taxon>Eukaryota</taxon>
        <taxon>Metazoa</taxon>
        <taxon>Ecdysozoa</taxon>
        <taxon>Nematoda</taxon>
        <taxon>Chromadorea</taxon>
        <taxon>Rhabditida</taxon>
        <taxon>Tylenchina</taxon>
        <taxon>Tylenchomorpha</taxon>
        <taxon>Tylenchoidea</taxon>
        <taxon>Meloidogynidae</taxon>
        <taxon>Meloidogyninae</taxon>
        <taxon>Meloidogyne</taxon>
    </lineage>
</organism>
<dbReference type="AlphaFoldDB" id="A0A6V7UTS1"/>
<dbReference type="PANTHER" id="PTHR46428">
    <property type="entry name" value="KELCH DOMAIN-CONTAINING PROTEIN 10"/>
    <property type="match status" value="1"/>
</dbReference>
<keyword evidence="1" id="KW-0880">Kelch repeat</keyword>
<evidence type="ECO:0000313" key="4">
    <source>
        <dbReference type="Proteomes" id="UP000580250"/>
    </source>
</evidence>
<evidence type="ECO:0000256" key="2">
    <source>
        <dbReference type="ARBA" id="ARBA00022737"/>
    </source>
</evidence>
<reference evidence="3 4" key="1">
    <citation type="submission" date="2020-08" db="EMBL/GenBank/DDBJ databases">
        <authorList>
            <person name="Koutsovoulos G."/>
            <person name="Danchin GJ E."/>
        </authorList>
    </citation>
    <scope>NUCLEOTIDE SEQUENCE [LARGE SCALE GENOMIC DNA]</scope>
</reference>
<comment type="caution">
    <text evidence="3">The sequence shown here is derived from an EMBL/GenBank/DDBJ whole genome shotgun (WGS) entry which is preliminary data.</text>
</comment>
<name>A0A6V7UTS1_MELEN</name>
<evidence type="ECO:0000256" key="1">
    <source>
        <dbReference type="ARBA" id="ARBA00022441"/>
    </source>
</evidence>
<evidence type="ECO:0000313" key="3">
    <source>
        <dbReference type="EMBL" id="CAD2165454.1"/>
    </source>
</evidence>
<dbReference type="SUPFAM" id="SSF117281">
    <property type="entry name" value="Kelch motif"/>
    <property type="match status" value="2"/>
</dbReference>
<sequence>MSIITVFPTQTPTCSLSAFLRKKQRRKNTTSSLELNGENHVSETLNPVRGFRRRLVTVGPILFMRSNQKIHKNSSQDVPVISKKNTPILLNNFKIVQIFDCKISNKIIPSRRLECCNCCPIARSGHRIFADFDFIYVLGGYNYAFNNDKTYTDVWRFNRLTSQWQQCSLFDQTNPLPNTLASFSLVPVISNNSQNEIFIFGGTGFPFGQKATSKLHKIKIDVDGKIHLNLEAENQINNEIENENFVYLPDNQNLLEEEYPPRMYGHAMCHRIELNSDGSPYQVIYLAGGTSGHIYNMDIWRMERPCKIPNSPWKAKLLNRHGFEPGRYRLEAVLHGQKIFTFGGGAPDFCAEFNEVLVFNISERKFEHCPTIPDSNFGFPLGRKCHSLVQLDDDVYIIGGCRDNLEQQLQHPHHHQLITKQQLLNDVWRFNLNNLKWKKLKTNLPIPVYFHSSTLTKDGCVYVFGGCVDEDPLSQTRVNCLQKFWLKPPSLRYFASNALIENMEINQKRRIFNNFDIKLSDSEALISAIFKASVAA</sequence>
<keyword evidence="2" id="KW-0677">Repeat</keyword>
<dbReference type="InterPro" id="IPR015915">
    <property type="entry name" value="Kelch-typ_b-propeller"/>
</dbReference>
<dbReference type="EMBL" id="CAJEWN010000110">
    <property type="protein sequence ID" value="CAD2165454.1"/>
    <property type="molecule type" value="Genomic_DNA"/>
</dbReference>